<feature type="transmembrane region" description="Helical" evidence="5">
    <location>
        <begin position="80"/>
        <end position="103"/>
    </location>
</feature>
<evidence type="ECO:0000313" key="7">
    <source>
        <dbReference type="EnsemblMetazoa" id="XP_019850768.1"/>
    </source>
</evidence>
<dbReference type="GO" id="GO:0005227">
    <property type="term" value="F:calcium-activated cation channel activity"/>
    <property type="evidence" value="ECO:0007669"/>
    <property type="project" value="InterPro"/>
</dbReference>
<sequence>MLSKEKMQKFAPKKWLEILTDKLRKAAKICLPKEKVFHVYANEVVTYRSWFDYVILFVVVLHFLFICLNTYPSIVARTKWYFMIMNSFFFSVYTVECSLRIYALRLDFFKSPWNVFEALLFLNMAIDFILMISIGKTPVSIVFSVIGAFLPLRILRLLRKLNWLESLKVIMSNVALKSVAALSSIILLTSLILFIFAVIGRGLYSEVDPDRFGNLAKASITLFQLLTLDEWYYMYADVINNYPNYQHILLYLMLFIILETFIFFNLFIAVIVDNLAGATEITRRNKASHAQGKIDVAPDIFSGGMLQDEDMKRQTVDDYYPQLSNKDKLLHKRYWQLIASLEHQLHTTHSHQKTLNELVDLVDFSKN</sequence>
<accession>A0AAN0J213</accession>
<dbReference type="PANTHER" id="PTHR47193:SF1">
    <property type="entry name" value="CATION CHANNEL SPERM-ASSOCIATED PROTEIN 1"/>
    <property type="match status" value="1"/>
</dbReference>
<proteinExistence type="predicted"/>
<reference evidence="7" key="2">
    <citation type="submission" date="2024-06" db="UniProtKB">
        <authorList>
            <consortium name="EnsemblMetazoa"/>
        </authorList>
    </citation>
    <scope>IDENTIFICATION</scope>
</reference>
<evidence type="ECO:0000313" key="8">
    <source>
        <dbReference type="Proteomes" id="UP000007879"/>
    </source>
</evidence>
<evidence type="ECO:0000256" key="2">
    <source>
        <dbReference type="ARBA" id="ARBA00022692"/>
    </source>
</evidence>
<dbReference type="Gene3D" id="1.10.287.70">
    <property type="match status" value="1"/>
</dbReference>
<dbReference type="Proteomes" id="UP000007879">
    <property type="component" value="Unassembled WGS sequence"/>
</dbReference>
<dbReference type="GeneID" id="109581250"/>
<dbReference type="GO" id="GO:0030317">
    <property type="term" value="P:flagellated sperm motility"/>
    <property type="evidence" value="ECO:0007669"/>
    <property type="project" value="InterPro"/>
</dbReference>
<evidence type="ECO:0000256" key="4">
    <source>
        <dbReference type="ARBA" id="ARBA00023136"/>
    </source>
</evidence>
<dbReference type="SUPFAM" id="SSF81324">
    <property type="entry name" value="Voltage-gated potassium channels"/>
    <property type="match status" value="1"/>
</dbReference>
<evidence type="ECO:0000256" key="3">
    <source>
        <dbReference type="ARBA" id="ARBA00022989"/>
    </source>
</evidence>
<feature type="transmembrane region" description="Helical" evidence="5">
    <location>
        <begin position="53"/>
        <end position="74"/>
    </location>
</feature>
<dbReference type="AlphaFoldDB" id="A0AAN0J213"/>
<dbReference type="Gene3D" id="1.20.120.350">
    <property type="entry name" value="Voltage-gated potassium channels. Chain C"/>
    <property type="match status" value="1"/>
</dbReference>
<keyword evidence="3 5" id="KW-1133">Transmembrane helix</keyword>
<dbReference type="GO" id="GO:0005245">
    <property type="term" value="F:voltage-gated calcium channel activity"/>
    <property type="evidence" value="ECO:0007669"/>
    <property type="project" value="TreeGrafter"/>
</dbReference>
<dbReference type="RefSeq" id="XP_019850768.1">
    <property type="nucleotide sequence ID" value="XM_019995209.1"/>
</dbReference>
<reference evidence="8" key="1">
    <citation type="journal article" date="2010" name="Nature">
        <title>The Amphimedon queenslandica genome and the evolution of animal complexity.</title>
        <authorList>
            <person name="Srivastava M."/>
            <person name="Simakov O."/>
            <person name="Chapman J."/>
            <person name="Fahey B."/>
            <person name="Gauthier M.E."/>
            <person name="Mitros T."/>
            <person name="Richards G.S."/>
            <person name="Conaco C."/>
            <person name="Dacre M."/>
            <person name="Hellsten U."/>
            <person name="Larroux C."/>
            <person name="Putnam N.H."/>
            <person name="Stanke M."/>
            <person name="Adamska M."/>
            <person name="Darling A."/>
            <person name="Degnan S.M."/>
            <person name="Oakley T.H."/>
            <person name="Plachetzki D.C."/>
            <person name="Zhai Y."/>
            <person name="Adamski M."/>
            <person name="Calcino A."/>
            <person name="Cummins S.F."/>
            <person name="Goodstein D.M."/>
            <person name="Harris C."/>
            <person name="Jackson D.J."/>
            <person name="Leys S.P."/>
            <person name="Shu S."/>
            <person name="Woodcroft B.J."/>
            <person name="Vervoort M."/>
            <person name="Kosik K.S."/>
            <person name="Manning G."/>
            <person name="Degnan B.M."/>
            <person name="Rokhsar D.S."/>
        </authorList>
    </citation>
    <scope>NUCLEOTIDE SEQUENCE [LARGE SCALE GENOMIC DNA]</scope>
</reference>
<dbReference type="InterPro" id="IPR005821">
    <property type="entry name" value="Ion_trans_dom"/>
</dbReference>
<evidence type="ECO:0000256" key="5">
    <source>
        <dbReference type="SAM" id="Phobius"/>
    </source>
</evidence>
<feature type="domain" description="Ion transport" evidence="6">
    <location>
        <begin position="49"/>
        <end position="280"/>
    </location>
</feature>
<evidence type="ECO:0000256" key="1">
    <source>
        <dbReference type="ARBA" id="ARBA00004141"/>
    </source>
</evidence>
<dbReference type="InterPro" id="IPR028746">
    <property type="entry name" value="CatSper1"/>
</dbReference>
<protein>
    <recommendedName>
        <fullName evidence="6">Ion transport domain-containing protein</fullName>
    </recommendedName>
</protein>
<dbReference type="PANTHER" id="PTHR47193">
    <property type="entry name" value="CATION CHANNEL SPERM-ASSOCIATED PROTEIN 1"/>
    <property type="match status" value="1"/>
</dbReference>
<dbReference type="EnsemblMetazoa" id="XM_019995209.1">
    <property type="protein sequence ID" value="XP_019850768.1"/>
    <property type="gene ID" value="LOC109581250"/>
</dbReference>
<keyword evidence="4 5" id="KW-0472">Membrane</keyword>
<keyword evidence="2 5" id="KW-0812">Transmembrane</keyword>
<feature type="transmembrane region" description="Helical" evidence="5">
    <location>
        <begin position="248"/>
        <end position="276"/>
    </location>
</feature>
<evidence type="ECO:0000259" key="6">
    <source>
        <dbReference type="Pfam" id="PF00520"/>
    </source>
</evidence>
<name>A0AAN0J213_AMPQE</name>
<dbReference type="GO" id="GO:0007283">
    <property type="term" value="P:spermatogenesis"/>
    <property type="evidence" value="ECO:0007669"/>
    <property type="project" value="TreeGrafter"/>
</dbReference>
<organism evidence="7 8">
    <name type="scientific">Amphimedon queenslandica</name>
    <name type="common">Sponge</name>
    <dbReference type="NCBI Taxonomy" id="400682"/>
    <lineage>
        <taxon>Eukaryota</taxon>
        <taxon>Metazoa</taxon>
        <taxon>Porifera</taxon>
        <taxon>Demospongiae</taxon>
        <taxon>Heteroscleromorpha</taxon>
        <taxon>Haplosclerida</taxon>
        <taxon>Niphatidae</taxon>
        <taxon>Amphimedon</taxon>
    </lineage>
</organism>
<dbReference type="GO" id="GO:0036128">
    <property type="term" value="C:CatSper complex"/>
    <property type="evidence" value="ECO:0007669"/>
    <property type="project" value="InterPro"/>
</dbReference>
<dbReference type="InterPro" id="IPR027359">
    <property type="entry name" value="Volt_channel_dom_sf"/>
</dbReference>
<dbReference type="KEGG" id="aqu:109581250"/>
<keyword evidence="8" id="KW-1185">Reference proteome</keyword>
<dbReference type="GO" id="GO:0060296">
    <property type="term" value="P:regulation of cilium beat frequency involved in ciliary motility"/>
    <property type="evidence" value="ECO:0007669"/>
    <property type="project" value="TreeGrafter"/>
</dbReference>
<comment type="subcellular location">
    <subcellularLocation>
        <location evidence="1">Membrane</location>
        <topology evidence="1">Multi-pass membrane protein</topology>
    </subcellularLocation>
</comment>
<feature type="transmembrane region" description="Helical" evidence="5">
    <location>
        <begin position="179"/>
        <end position="199"/>
    </location>
</feature>
<dbReference type="Pfam" id="PF00520">
    <property type="entry name" value="Ion_trans"/>
    <property type="match status" value="1"/>
</dbReference>